<keyword evidence="6" id="KW-1185">Reference proteome</keyword>
<comment type="caution">
    <text evidence="5">The sequence shown here is derived from an EMBL/GenBank/DDBJ whole genome shotgun (WGS) entry which is preliminary data.</text>
</comment>
<protein>
    <submittedName>
        <fullName evidence="5">Spore germination protein</fullName>
    </submittedName>
</protein>
<evidence type="ECO:0000313" key="6">
    <source>
        <dbReference type="Proteomes" id="UP001254848"/>
    </source>
</evidence>
<feature type="transmembrane region" description="Helical" evidence="4">
    <location>
        <begin position="521"/>
        <end position="545"/>
    </location>
</feature>
<dbReference type="InterPro" id="IPR050768">
    <property type="entry name" value="UPF0353/GerABKA_families"/>
</dbReference>
<dbReference type="EMBL" id="JAUOZS010000001">
    <property type="protein sequence ID" value="MDT8902049.1"/>
    <property type="molecule type" value="Genomic_DNA"/>
</dbReference>
<dbReference type="Pfam" id="PF03323">
    <property type="entry name" value="GerA"/>
    <property type="match status" value="1"/>
</dbReference>
<accession>A0ABU3NZ27</accession>
<reference evidence="5 6" key="1">
    <citation type="submission" date="2023-07" db="EMBL/GenBank/DDBJ databases">
        <title>The novel representative of Negativicutes class, Anaeroselena agilis gen. nov. sp. nov.</title>
        <authorList>
            <person name="Prokofeva M.I."/>
            <person name="Elcheninov A.G."/>
            <person name="Klyukina A."/>
            <person name="Kublanov I.V."/>
            <person name="Frolov E.N."/>
            <person name="Podosokorskaya O.A."/>
        </authorList>
    </citation>
    <scope>NUCLEOTIDE SEQUENCE [LARGE SCALE GENOMIC DNA]</scope>
    <source>
        <strain evidence="5 6">4137-cl</strain>
    </source>
</reference>
<feature type="transmembrane region" description="Helical" evidence="4">
    <location>
        <begin position="466"/>
        <end position="485"/>
    </location>
</feature>
<evidence type="ECO:0000256" key="3">
    <source>
        <dbReference type="SAM" id="MobiDB-lite"/>
    </source>
</evidence>
<evidence type="ECO:0000256" key="4">
    <source>
        <dbReference type="SAM" id="Phobius"/>
    </source>
</evidence>
<feature type="compositionally biased region" description="Basic and acidic residues" evidence="3">
    <location>
        <begin position="578"/>
        <end position="592"/>
    </location>
</feature>
<evidence type="ECO:0000313" key="5">
    <source>
        <dbReference type="EMBL" id="MDT8902049.1"/>
    </source>
</evidence>
<name>A0ABU3NZ27_9FIRM</name>
<proteinExistence type="inferred from homology"/>
<comment type="similarity">
    <text evidence="1">Belongs to the GerABKA family.</text>
</comment>
<dbReference type="PANTHER" id="PTHR22550:SF9">
    <property type="entry name" value="STAGE V SPORULATION PROTEIN AF"/>
    <property type="match status" value="1"/>
</dbReference>
<feature type="transmembrane region" description="Helical" evidence="4">
    <location>
        <begin position="491"/>
        <end position="509"/>
    </location>
</feature>
<keyword evidence="4" id="KW-0812">Transmembrane</keyword>
<keyword evidence="2 4" id="KW-0472">Membrane</keyword>
<feature type="transmembrane region" description="Helical" evidence="4">
    <location>
        <begin position="398"/>
        <end position="417"/>
    </location>
</feature>
<gene>
    <name evidence="5" type="ORF">Q4T40_12405</name>
</gene>
<sequence>MKNLLTILISALKNALLYRPSPPDRFVLDESAPRKPAPSALSESAGELAALLRYARELETRMREAQAALSREPDPAGIRALKEEVKILEARKAELAPVLLAYDSGGDLLERSVSASLGENALIVRELFRLPDNEDIILREFALPANPPRQAMLVFTRGLVDPKDITATVMAPLFQVKELGGDVFTQLLTSHLPNDQALRVTDFRAVVKGVSGGYTALFVDGAAGAALLFTKGFEHRTVNRPQIEQTVRGNQSAFTDTLQMNVALVRLLLRSRDLVTETFVLGTRSQTECAVMYLQSVANPRLVAEVKRRVGGISTDYITAGTLEQFIEDQPRIPVPQTLSTERPDRVSSHLAEGRVAILVDGDPFALIVPISLFTLIHSPEDFALKPPAGTLMRLLRLAAVGIGVLFPALYIALVYYHPEAMPTELLLTVAGAREKIPFPSIVEVVIMEISFEFTREASIRKPGLLGETIGVVGGIILGQAVVFAGLISPVTVVIVAITALASFGIPDYRLGMVIRLARFAFLLAAAVLGLLGVAGLVFTGLVLVCSLKSFGVPLLAPVAPRTAAGGDTIVLGPPFAQERRPDKLNVADRRRQPPVSREWTEGGDADDRL</sequence>
<evidence type="ECO:0000256" key="2">
    <source>
        <dbReference type="ARBA" id="ARBA00023136"/>
    </source>
</evidence>
<organism evidence="5 6">
    <name type="scientific">Anaeroselena agilis</name>
    <dbReference type="NCBI Taxonomy" id="3063788"/>
    <lineage>
        <taxon>Bacteria</taxon>
        <taxon>Bacillati</taxon>
        <taxon>Bacillota</taxon>
        <taxon>Negativicutes</taxon>
        <taxon>Acetonemataceae</taxon>
        <taxon>Anaeroselena</taxon>
    </lineage>
</organism>
<evidence type="ECO:0000256" key="1">
    <source>
        <dbReference type="ARBA" id="ARBA00005278"/>
    </source>
</evidence>
<feature type="region of interest" description="Disordered" evidence="3">
    <location>
        <begin position="573"/>
        <end position="610"/>
    </location>
</feature>
<dbReference type="InterPro" id="IPR004995">
    <property type="entry name" value="Spore_Ger"/>
</dbReference>
<dbReference type="PANTHER" id="PTHR22550">
    <property type="entry name" value="SPORE GERMINATION PROTEIN"/>
    <property type="match status" value="1"/>
</dbReference>
<keyword evidence="4" id="KW-1133">Transmembrane helix</keyword>
<dbReference type="RefSeq" id="WP_413780539.1">
    <property type="nucleotide sequence ID" value="NZ_JAUOZS010000001.1"/>
</dbReference>
<dbReference type="Proteomes" id="UP001254848">
    <property type="component" value="Unassembled WGS sequence"/>
</dbReference>